<dbReference type="Gene3D" id="3.40.50.300">
    <property type="entry name" value="P-loop containing nucleotide triphosphate hydrolases"/>
    <property type="match status" value="1"/>
</dbReference>
<comment type="caution">
    <text evidence="1">The sequence shown here is derived from an EMBL/GenBank/DDBJ whole genome shotgun (WGS) entry which is preliminary data.</text>
</comment>
<accession>M5RKS8</accession>
<proteinExistence type="predicted"/>
<dbReference type="EMBL" id="ANOG01000460">
    <property type="protein sequence ID" value="EMI19915.1"/>
    <property type="molecule type" value="Genomic_DNA"/>
</dbReference>
<keyword evidence="2" id="KW-1185">Reference proteome</keyword>
<gene>
    <name evidence="1" type="ORF">RMSM_03163</name>
</gene>
<dbReference type="Proteomes" id="UP000011991">
    <property type="component" value="Unassembled WGS sequence"/>
</dbReference>
<dbReference type="InterPro" id="IPR027417">
    <property type="entry name" value="P-loop_NTPase"/>
</dbReference>
<dbReference type="PATRIC" id="fig|1265738.3.peg.3159"/>
<name>M5RKS8_9BACT</name>
<sequence length="81" mass="8968">MQVLRHLIGFEAIGAISTHDLELADEPELNSIAHTVHFRETITTDDDGNDTMTFDYQMRQGVSPTTNALRLLEMVGLGPKA</sequence>
<evidence type="ECO:0000313" key="1">
    <source>
        <dbReference type="EMBL" id="EMI19915.1"/>
    </source>
</evidence>
<dbReference type="AlphaFoldDB" id="M5RKS8"/>
<organism evidence="1 2">
    <name type="scientific">Rhodopirellula maiorica SM1</name>
    <dbReference type="NCBI Taxonomy" id="1265738"/>
    <lineage>
        <taxon>Bacteria</taxon>
        <taxon>Pseudomonadati</taxon>
        <taxon>Planctomycetota</taxon>
        <taxon>Planctomycetia</taxon>
        <taxon>Pirellulales</taxon>
        <taxon>Pirellulaceae</taxon>
        <taxon>Novipirellula</taxon>
    </lineage>
</organism>
<protein>
    <submittedName>
        <fullName evidence="1">Mismatch binding protein</fullName>
    </submittedName>
</protein>
<reference evidence="1 2" key="1">
    <citation type="journal article" date="2013" name="Mar. Genomics">
        <title>Expression of sulfatases in Rhodopirellula baltica and the diversity of sulfatases in the genus Rhodopirellula.</title>
        <authorList>
            <person name="Wegner C.E."/>
            <person name="Richter-Heitmann T."/>
            <person name="Klindworth A."/>
            <person name="Klockow C."/>
            <person name="Richter M."/>
            <person name="Achstetter T."/>
            <person name="Glockner F.O."/>
            <person name="Harder J."/>
        </authorList>
    </citation>
    <scope>NUCLEOTIDE SEQUENCE [LARGE SCALE GENOMIC DNA]</scope>
    <source>
        <strain evidence="1 2">SM1</strain>
    </source>
</reference>
<evidence type="ECO:0000313" key="2">
    <source>
        <dbReference type="Proteomes" id="UP000011991"/>
    </source>
</evidence>